<reference evidence="1 2" key="1">
    <citation type="submission" date="2016-10" db="EMBL/GenBank/DDBJ databases">
        <authorList>
            <person name="de Groot N.N."/>
        </authorList>
    </citation>
    <scope>NUCLEOTIDE SEQUENCE [LARGE SCALE GENOMIC DNA]</scope>
    <source>
        <strain evidence="1 2">CGMCC 1.9113</strain>
    </source>
</reference>
<evidence type="ECO:0000313" key="2">
    <source>
        <dbReference type="Proteomes" id="UP000199586"/>
    </source>
</evidence>
<proteinExistence type="predicted"/>
<dbReference type="OrthoDB" id="7449554at2"/>
<accession>A0A1I5TYA3</accession>
<dbReference type="AlphaFoldDB" id="A0A1I5TYA3"/>
<evidence type="ECO:0000313" key="1">
    <source>
        <dbReference type="EMBL" id="SFP88028.1"/>
    </source>
</evidence>
<sequence>MAHSSNIVHCDGPDSPHAFDVIPLKPRNGMLDARCPVCRGYGEWNVEIDLVSFRSKRAICGRCLGAGWVETGDDPVGFPDTEMSPEGYPRWVTSYVPRKDVDDRDLSSGNLLAP</sequence>
<gene>
    <name evidence="1" type="ORF">SAMN04488241_109177</name>
</gene>
<dbReference type="Proteomes" id="UP000199586">
    <property type="component" value="Unassembled WGS sequence"/>
</dbReference>
<organism evidence="1 2">
    <name type="scientific">Sphingomonas rubra</name>
    <dbReference type="NCBI Taxonomy" id="634430"/>
    <lineage>
        <taxon>Bacteria</taxon>
        <taxon>Pseudomonadati</taxon>
        <taxon>Pseudomonadota</taxon>
        <taxon>Alphaproteobacteria</taxon>
        <taxon>Sphingomonadales</taxon>
        <taxon>Sphingomonadaceae</taxon>
        <taxon>Sphingomonas</taxon>
    </lineage>
</organism>
<dbReference type="EMBL" id="FOXP01000009">
    <property type="protein sequence ID" value="SFP88028.1"/>
    <property type="molecule type" value="Genomic_DNA"/>
</dbReference>
<protein>
    <submittedName>
        <fullName evidence="1">Uncharacterized protein</fullName>
    </submittedName>
</protein>
<dbReference type="STRING" id="634430.SAMN04488241_109177"/>
<name>A0A1I5TYA3_9SPHN</name>
<dbReference type="RefSeq" id="WP_093333950.1">
    <property type="nucleotide sequence ID" value="NZ_FOXP01000009.1"/>
</dbReference>
<keyword evidence="2" id="KW-1185">Reference proteome</keyword>